<accession>A0ABV7YZE2</accession>
<dbReference type="Proteomes" id="UP001595616">
    <property type="component" value="Unassembled WGS sequence"/>
</dbReference>
<comment type="caution">
    <text evidence="2">The sequence shown here is derived from an EMBL/GenBank/DDBJ whole genome shotgun (WGS) entry which is preliminary data.</text>
</comment>
<dbReference type="PANTHER" id="PTHR22916:SF3">
    <property type="entry name" value="UDP-GLCNAC:BETAGAL BETA-1,3-N-ACETYLGLUCOSAMINYLTRANSFERASE-LIKE PROTEIN 1"/>
    <property type="match status" value="1"/>
</dbReference>
<feature type="domain" description="Glycosyltransferase 2-like" evidence="1">
    <location>
        <begin position="13"/>
        <end position="132"/>
    </location>
</feature>
<evidence type="ECO:0000259" key="1">
    <source>
        <dbReference type="Pfam" id="PF00535"/>
    </source>
</evidence>
<dbReference type="EMBL" id="JBHRYQ010000001">
    <property type="protein sequence ID" value="MFC3812405.1"/>
    <property type="molecule type" value="Genomic_DNA"/>
</dbReference>
<evidence type="ECO:0000313" key="3">
    <source>
        <dbReference type="Proteomes" id="UP001595616"/>
    </source>
</evidence>
<organism evidence="2 3">
    <name type="scientific">Lacihabitans lacunae</name>
    <dbReference type="NCBI Taxonomy" id="1028214"/>
    <lineage>
        <taxon>Bacteria</taxon>
        <taxon>Pseudomonadati</taxon>
        <taxon>Bacteroidota</taxon>
        <taxon>Cytophagia</taxon>
        <taxon>Cytophagales</taxon>
        <taxon>Leadbetterellaceae</taxon>
        <taxon>Lacihabitans</taxon>
    </lineage>
</organism>
<dbReference type="InterPro" id="IPR029044">
    <property type="entry name" value="Nucleotide-diphossugar_trans"/>
</dbReference>
<sequence length="328" mass="37810">MSQNTHKSTPLVSVHLLTYNHAKFIAQSIESVVSQITSFPFEIIIGDDCSTDGTSQIVDEYAQKYPELIKVVRGATNGGPQPNSIRILENCSGKYMAALEGDDYWIDPYKLQKQADFMEANPDFAICFTNTRVEFFGDTEAPYQLNDDIAKDVFELNDLIADKEVWFMGTATLFYTMKSIFPVQPWFPKTKSGDIPMIILAARHGKIKYLSDVTAAYRRHAAGASNTDHKDDAVFLENRIMMYTNLDKDTGLKYHDRFKKNLGGWYYLLINSKQYRDDYFKKLPKILKYIQLTYPNVPNLKIIIRDHLLPQQILEFSRWLRRNLGLIK</sequence>
<proteinExistence type="predicted"/>
<dbReference type="PANTHER" id="PTHR22916">
    <property type="entry name" value="GLYCOSYLTRANSFERASE"/>
    <property type="match status" value="1"/>
</dbReference>
<dbReference type="SUPFAM" id="SSF53448">
    <property type="entry name" value="Nucleotide-diphospho-sugar transferases"/>
    <property type="match status" value="1"/>
</dbReference>
<evidence type="ECO:0000313" key="2">
    <source>
        <dbReference type="EMBL" id="MFC3812405.1"/>
    </source>
</evidence>
<name>A0ABV7YZE2_9BACT</name>
<dbReference type="Pfam" id="PF00535">
    <property type="entry name" value="Glycos_transf_2"/>
    <property type="match status" value="1"/>
</dbReference>
<reference evidence="3" key="1">
    <citation type="journal article" date="2019" name="Int. J. Syst. Evol. Microbiol.">
        <title>The Global Catalogue of Microorganisms (GCM) 10K type strain sequencing project: providing services to taxonomists for standard genome sequencing and annotation.</title>
        <authorList>
            <consortium name="The Broad Institute Genomics Platform"/>
            <consortium name="The Broad Institute Genome Sequencing Center for Infectious Disease"/>
            <person name="Wu L."/>
            <person name="Ma J."/>
        </authorList>
    </citation>
    <scope>NUCLEOTIDE SEQUENCE [LARGE SCALE GENOMIC DNA]</scope>
    <source>
        <strain evidence="3">CECT 7956</strain>
    </source>
</reference>
<gene>
    <name evidence="2" type="ORF">ACFOOI_17225</name>
</gene>
<dbReference type="Gene3D" id="3.90.550.10">
    <property type="entry name" value="Spore Coat Polysaccharide Biosynthesis Protein SpsA, Chain A"/>
    <property type="match status" value="1"/>
</dbReference>
<protein>
    <submittedName>
        <fullName evidence="2">Glycosyltransferase family 2 protein</fullName>
    </submittedName>
</protein>
<dbReference type="RefSeq" id="WP_379839277.1">
    <property type="nucleotide sequence ID" value="NZ_JBHRYQ010000001.1"/>
</dbReference>
<dbReference type="InterPro" id="IPR001173">
    <property type="entry name" value="Glyco_trans_2-like"/>
</dbReference>
<keyword evidence="3" id="KW-1185">Reference proteome</keyword>